<feature type="transmembrane region" description="Helical" evidence="2">
    <location>
        <begin position="7"/>
        <end position="29"/>
    </location>
</feature>
<accession>A0ABT0CAK8</accession>
<keyword evidence="2" id="KW-0472">Membrane</keyword>
<dbReference type="RefSeq" id="WP_244350101.1">
    <property type="nucleotide sequence ID" value="NZ_JAFIRA010000016.1"/>
</dbReference>
<name>A0ABT0CAK8_THEVL</name>
<keyword evidence="2" id="KW-1133">Transmembrane helix</keyword>
<evidence type="ECO:0000313" key="4">
    <source>
        <dbReference type="Proteomes" id="UP000830835"/>
    </source>
</evidence>
<protein>
    <submittedName>
        <fullName evidence="3">DUF3352 domain-containing protein</fullName>
    </submittedName>
</protein>
<evidence type="ECO:0000256" key="2">
    <source>
        <dbReference type="SAM" id="Phobius"/>
    </source>
</evidence>
<dbReference type="EMBL" id="JAFIRA010000016">
    <property type="protein sequence ID" value="MCJ2542821.1"/>
    <property type="molecule type" value="Genomic_DNA"/>
</dbReference>
<keyword evidence="4" id="KW-1185">Reference proteome</keyword>
<evidence type="ECO:0000256" key="1">
    <source>
        <dbReference type="SAM" id="MobiDB-lite"/>
    </source>
</evidence>
<dbReference type="InterPro" id="IPR021787">
    <property type="entry name" value="DUF3352"/>
</dbReference>
<gene>
    <name evidence="3" type="ORF">JX360_07860</name>
</gene>
<evidence type="ECO:0000313" key="3">
    <source>
        <dbReference type="EMBL" id="MCJ2542821.1"/>
    </source>
</evidence>
<keyword evidence="2" id="KW-0812">Transmembrane</keyword>
<dbReference type="Proteomes" id="UP000830835">
    <property type="component" value="Unassembled WGS sequence"/>
</dbReference>
<comment type="caution">
    <text evidence="3">The sequence shown here is derived from an EMBL/GenBank/DDBJ whole genome shotgun (WGS) entry which is preliminary data.</text>
</comment>
<feature type="region of interest" description="Disordered" evidence="1">
    <location>
        <begin position="420"/>
        <end position="443"/>
    </location>
</feature>
<proteinExistence type="predicted"/>
<sequence>MGQRRLLRGILIGLGLLVAMTVWVVTWLLTQSPVALLLAHPDLPPIVGLAPRSTEAMLVLATPLEDLQAFLQAATPPAKRRATRQRWREFFSPQGPAWLGSILAGGSLDFEREVRPWLGQSTLLAQLPQLGTLVALETRNPAAAQFELNLLWERQSLAGIPVQVQTYKGIQVVSSPLPRLDGFSAAMFGERYVLLAEQAAAIRQAIDAWQLPQLSLVTQPQFQQVIEPLQEAHVGWAFWRNGGSPAVNPALPDGEDQALRLEAVGLALGLNFQGLVAQSAALWHARPGFSLPSTEAFRPQILKHLPDETSALISGQNLAQVWSSLGQIQPLSIGSLGLQVDPGQWLSTLATQVDLEWQPLLPKRGEFALARLGSPTEEADPSWLLVSEIPAESSTTLEEAVQAQGWQVVSIPMAQGTATAWAKPVKQEGAEPDSPAASQSTQSTYRSEAPILAISEPEVSAFSAGQSPLAEAIPDNLEGIPEPPPLLAQVYHVDRNGYCYLASSLAVLEAALQDPPLSAERSWRKLVSPLPHRNLGYGYTSLGSLLGFAELPFLKEFKGARLTSTRVVFTTTALTAAAAPYPDQGGWITQVGKLFWQWY</sequence>
<reference evidence="3" key="1">
    <citation type="submission" date="2021-02" db="EMBL/GenBank/DDBJ databases">
        <title>The CRISPR/cas machinery reduction and long-range gene transfer in the hot spring cyanobacterium Synechococcus.</title>
        <authorList>
            <person name="Dvorak P."/>
            <person name="Jahodarova E."/>
            <person name="Hasler P."/>
            <person name="Poulickova A."/>
        </authorList>
    </citation>
    <scope>NUCLEOTIDE SEQUENCE</scope>
    <source>
        <strain evidence="3">Rupite</strain>
    </source>
</reference>
<dbReference type="Pfam" id="PF11832">
    <property type="entry name" value="DUF3352"/>
    <property type="match status" value="1"/>
</dbReference>
<organism evidence="3 4">
    <name type="scientific">Thermostichus vulcanus str. 'Rupite'</name>
    <dbReference type="NCBI Taxonomy" id="2813851"/>
    <lineage>
        <taxon>Bacteria</taxon>
        <taxon>Bacillati</taxon>
        <taxon>Cyanobacteriota</taxon>
        <taxon>Cyanophyceae</taxon>
        <taxon>Thermostichales</taxon>
        <taxon>Thermostichaceae</taxon>
        <taxon>Thermostichus</taxon>
    </lineage>
</organism>